<evidence type="ECO:0000259" key="4">
    <source>
        <dbReference type="PROSITE" id="PS50173"/>
    </source>
</evidence>
<dbReference type="InterPro" id="IPR043128">
    <property type="entry name" value="Rev_trsase/Diguanyl_cyclase"/>
</dbReference>
<feature type="domain" description="UmuC" evidence="4">
    <location>
        <begin position="41"/>
        <end position="164"/>
    </location>
</feature>
<dbReference type="GO" id="GO:0006281">
    <property type="term" value="P:DNA repair"/>
    <property type="evidence" value="ECO:0007669"/>
    <property type="project" value="InterPro"/>
</dbReference>
<dbReference type="RefSeq" id="WP_200274713.1">
    <property type="nucleotide sequence ID" value="NZ_CP066802.1"/>
</dbReference>
<dbReference type="PROSITE" id="PS50173">
    <property type="entry name" value="UMUC"/>
    <property type="match status" value="1"/>
</dbReference>
<dbReference type="Gene3D" id="3.40.1170.60">
    <property type="match status" value="1"/>
</dbReference>
<organism evidence="5 6">
    <name type="scientific">Actinomyces weissii</name>
    <dbReference type="NCBI Taxonomy" id="675090"/>
    <lineage>
        <taxon>Bacteria</taxon>
        <taxon>Bacillati</taxon>
        <taxon>Actinomycetota</taxon>
        <taxon>Actinomycetes</taxon>
        <taxon>Actinomycetales</taxon>
        <taxon>Actinomycetaceae</taxon>
        <taxon>Actinomyces</taxon>
    </lineage>
</organism>
<dbReference type="KEGG" id="awe:JG540_05775"/>
<sequence>MSRGVTRLLALWVPDWPVVSLSRQGTACGGRLVGPVDPALQPVAVVGGAGVVAASAPARAVGVCQGMRLRLACSLCPGLVVLPPRPEQEMRAFEPVVEAVEELVAEPVVVRPGLVLAGARGPARCAGGEEPLAARLVEAVTEGAGVEGQVGVADSLLGAVLAARKGVLVPAGEAPDFLAPWPMSSLLAALTTRQVRQEAQVLIETFSRLGLRRLGDLAALPGQDVSARFGPTGALLHVLASGQESRAPSQRRPEVDALVERELDPPVERTDQAAFAARALAESLCELLLRRGLAAGRLRVQARCEDGTERSRSWVLEAVPAPADVTDRVRWQLEGWLCGTAGAPASPLVRLALAALEPRAAGAEQPGLWSQPGTHGRQRVTRAVTRVESLLGPGAVLQPVLEEGWDPRSRARLQPWGEEVLKGQPAPRPVGLPPPWRGALPAPSPALVPARPVPAHLQGAGGQDVEVDAQGGLGCEPQVLRVEQGPWGGAWEVEAWGGPWPVAEGWWRPGGERRRAYLQVVTREGGVLLLVRQGRWWLDAVYD</sequence>
<proteinExistence type="inferred from homology"/>
<comment type="similarity">
    <text evidence="1">Belongs to the DNA polymerase type-Y family.</text>
</comment>
<evidence type="ECO:0000313" key="5">
    <source>
        <dbReference type="EMBL" id="QQM66623.1"/>
    </source>
</evidence>
<accession>A0A7T7M879</accession>
<dbReference type="Pfam" id="PF00817">
    <property type="entry name" value="IMS"/>
    <property type="match status" value="1"/>
</dbReference>
<dbReference type="AlphaFoldDB" id="A0A7T7M879"/>
<dbReference type="EMBL" id="CP066802">
    <property type="protein sequence ID" value="QQM66623.1"/>
    <property type="molecule type" value="Genomic_DNA"/>
</dbReference>
<keyword evidence="6" id="KW-1185">Reference proteome</keyword>
<dbReference type="InterPro" id="IPR050356">
    <property type="entry name" value="SulA_CellDiv_inhibitor"/>
</dbReference>
<dbReference type="CDD" id="cd03468">
    <property type="entry name" value="PolY_like"/>
    <property type="match status" value="1"/>
</dbReference>
<dbReference type="InterPro" id="IPR001126">
    <property type="entry name" value="UmuC"/>
</dbReference>
<dbReference type="InterPro" id="IPR043502">
    <property type="entry name" value="DNA/RNA_pol_sf"/>
</dbReference>
<evidence type="ECO:0000256" key="3">
    <source>
        <dbReference type="ARBA" id="ARBA00025589"/>
    </source>
</evidence>
<evidence type="ECO:0000313" key="6">
    <source>
        <dbReference type="Proteomes" id="UP000595895"/>
    </source>
</evidence>
<evidence type="ECO:0000256" key="1">
    <source>
        <dbReference type="ARBA" id="ARBA00010945"/>
    </source>
</evidence>
<reference evidence="5 6" key="1">
    <citation type="submission" date="2020-12" db="EMBL/GenBank/DDBJ databases">
        <authorList>
            <person name="Zhou J."/>
        </authorList>
    </citation>
    <scope>NUCLEOTIDE SEQUENCE [LARGE SCALE GENOMIC DNA]</scope>
    <source>
        <strain evidence="5 6">CCUG 61299</strain>
    </source>
</reference>
<name>A0A7T7M879_9ACTO</name>
<dbReference type="Proteomes" id="UP000595895">
    <property type="component" value="Chromosome"/>
</dbReference>
<evidence type="ECO:0000256" key="2">
    <source>
        <dbReference type="ARBA" id="ARBA00022763"/>
    </source>
</evidence>
<dbReference type="PANTHER" id="PTHR35369:SF2">
    <property type="entry name" value="BLR3025 PROTEIN"/>
    <property type="match status" value="1"/>
</dbReference>
<dbReference type="PANTHER" id="PTHR35369">
    <property type="entry name" value="BLR3025 PROTEIN-RELATED"/>
    <property type="match status" value="1"/>
</dbReference>
<keyword evidence="2" id="KW-0227">DNA damage</keyword>
<dbReference type="SUPFAM" id="SSF56672">
    <property type="entry name" value="DNA/RNA polymerases"/>
    <property type="match status" value="1"/>
</dbReference>
<dbReference type="Gene3D" id="3.30.70.270">
    <property type="match status" value="1"/>
</dbReference>
<comment type="function">
    <text evidence="3">Poorly processive, error-prone DNA polymerase involved in untargeted mutagenesis. Copies undamaged DNA at stalled replication forks, which arise in vivo from mismatched or misaligned primer ends. These misaligned primers can be extended by PolIV. Exhibits no 3'-5' exonuclease (proofreading) activity. May be involved in translesional synthesis, in conjunction with the beta clamp from PolIII.</text>
</comment>
<gene>
    <name evidence="5" type="ORF">JG540_05775</name>
</gene>
<protein>
    <submittedName>
        <fullName evidence="5">DNA polymerase Y family protein</fullName>
    </submittedName>
</protein>